<keyword evidence="3" id="KW-0677">Repeat</keyword>
<dbReference type="InParanoid" id="A0A667WUC9"/>
<dbReference type="GO" id="GO:0007283">
    <property type="term" value="P:spermatogenesis"/>
    <property type="evidence" value="ECO:0007669"/>
    <property type="project" value="UniProtKB-KW"/>
</dbReference>
<dbReference type="SUPFAM" id="SSF63748">
    <property type="entry name" value="Tudor/PWWP/MBT"/>
    <property type="match status" value="3"/>
</dbReference>
<dbReference type="Gene3D" id="2.30.30.140">
    <property type="match status" value="3"/>
</dbReference>
<dbReference type="PANTHER" id="PTHR22948:SF14">
    <property type="entry name" value="TUDOR DOMAIN-CONTAINING PROTEIN 7"/>
    <property type="match status" value="1"/>
</dbReference>
<protein>
    <submittedName>
        <fullName evidence="10">Tudor domain containing 7 a</fullName>
    </submittedName>
</protein>
<dbReference type="InterPro" id="IPR002999">
    <property type="entry name" value="Tudor"/>
</dbReference>
<dbReference type="Pfam" id="PF00567">
    <property type="entry name" value="TUDOR"/>
    <property type="match status" value="3"/>
</dbReference>
<reference evidence="10" key="1">
    <citation type="submission" date="2019-06" db="EMBL/GenBank/DDBJ databases">
        <authorList>
            <consortium name="Wellcome Sanger Institute Data Sharing"/>
        </authorList>
    </citation>
    <scope>NUCLEOTIDE SEQUENCE [LARGE SCALE GENOMIC DNA]</scope>
</reference>
<dbReference type="PROSITE" id="PS51644">
    <property type="entry name" value="HTH_OST"/>
    <property type="match status" value="3"/>
</dbReference>
<dbReference type="CDD" id="cd09974">
    <property type="entry name" value="LOTUS_3_TDRD7"/>
    <property type="match status" value="1"/>
</dbReference>
<evidence type="ECO:0000313" key="10">
    <source>
        <dbReference type="Ensembl" id="ENSMMDP00005006117.1"/>
    </source>
</evidence>
<evidence type="ECO:0000259" key="8">
    <source>
        <dbReference type="PROSITE" id="PS50304"/>
    </source>
</evidence>
<reference evidence="10" key="3">
    <citation type="submission" date="2025-09" db="UniProtKB">
        <authorList>
            <consortium name="Ensembl"/>
        </authorList>
    </citation>
    <scope>IDENTIFICATION</scope>
</reference>
<dbReference type="Pfam" id="PF12872">
    <property type="entry name" value="OST-HTH"/>
    <property type="match status" value="1"/>
</dbReference>
<dbReference type="GeneTree" id="ENSGT00890000139482"/>
<keyword evidence="6" id="KW-0694">RNA-binding</keyword>
<feature type="domain" description="Tudor" evidence="8">
    <location>
        <begin position="714"/>
        <end position="773"/>
    </location>
</feature>
<feature type="domain" description="HTH OST-type" evidence="9">
    <location>
        <begin position="52"/>
        <end position="124"/>
    </location>
</feature>
<keyword evidence="5" id="KW-0744">Spermatogenesis</keyword>
<dbReference type="PROSITE" id="PS50304">
    <property type="entry name" value="TUDOR"/>
    <property type="match status" value="2"/>
</dbReference>
<comment type="subcellular location">
    <subcellularLocation>
        <location evidence="1">Cytoplasm</location>
    </subcellularLocation>
</comment>
<evidence type="ECO:0000256" key="5">
    <source>
        <dbReference type="ARBA" id="ARBA00022871"/>
    </source>
</evidence>
<dbReference type="GO" id="GO:0030719">
    <property type="term" value="P:P granule organization"/>
    <property type="evidence" value="ECO:0007669"/>
    <property type="project" value="Ensembl"/>
</dbReference>
<evidence type="ECO:0000259" key="9">
    <source>
        <dbReference type="PROSITE" id="PS51644"/>
    </source>
</evidence>
<evidence type="ECO:0000256" key="6">
    <source>
        <dbReference type="ARBA" id="ARBA00022884"/>
    </source>
</evidence>
<evidence type="ECO:0000313" key="11">
    <source>
        <dbReference type="Proteomes" id="UP000472263"/>
    </source>
</evidence>
<feature type="compositionally biased region" description="Low complexity" evidence="7">
    <location>
        <begin position="529"/>
        <end position="551"/>
    </location>
</feature>
<proteinExistence type="predicted"/>
<feature type="region of interest" description="Disordered" evidence="7">
    <location>
        <begin position="139"/>
        <end position="189"/>
    </location>
</feature>
<feature type="compositionally biased region" description="Polar residues" evidence="7">
    <location>
        <begin position="438"/>
        <end position="459"/>
    </location>
</feature>
<accession>A0A667WUC9</accession>
<feature type="region of interest" description="Disordered" evidence="7">
    <location>
        <begin position="438"/>
        <end position="478"/>
    </location>
</feature>
<evidence type="ECO:0000256" key="1">
    <source>
        <dbReference type="ARBA" id="ARBA00004496"/>
    </source>
</evidence>
<dbReference type="GO" id="GO:0034587">
    <property type="term" value="P:piRNA processing"/>
    <property type="evidence" value="ECO:0007669"/>
    <property type="project" value="TreeGrafter"/>
</dbReference>
<feature type="compositionally biased region" description="Polar residues" evidence="7">
    <location>
        <begin position="398"/>
        <end position="415"/>
    </location>
</feature>
<dbReference type="Proteomes" id="UP000472263">
    <property type="component" value="Chromosome 1"/>
</dbReference>
<evidence type="ECO:0000256" key="2">
    <source>
        <dbReference type="ARBA" id="ARBA00022490"/>
    </source>
</evidence>
<evidence type="ECO:0000256" key="4">
    <source>
        <dbReference type="ARBA" id="ARBA00022782"/>
    </source>
</evidence>
<keyword evidence="4" id="KW-0221">Differentiation</keyword>
<name>A0A667WUC9_9TELE</name>
<gene>
    <name evidence="10" type="primary">tdrd7a</name>
</gene>
<dbReference type="PANTHER" id="PTHR22948">
    <property type="entry name" value="TUDOR DOMAIN CONTAINING PROTEIN"/>
    <property type="match status" value="1"/>
</dbReference>
<organism evidence="10 11">
    <name type="scientific">Myripristis murdjan</name>
    <name type="common">pinecone soldierfish</name>
    <dbReference type="NCBI Taxonomy" id="586833"/>
    <lineage>
        <taxon>Eukaryota</taxon>
        <taxon>Metazoa</taxon>
        <taxon>Chordata</taxon>
        <taxon>Craniata</taxon>
        <taxon>Vertebrata</taxon>
        <taxon>Euteleostomi</taxon>
        <taxon>Actinopterygii</taxon>
        <taxon>Neopterygii</taxon>
        <taxon>Teleostei</taxon>
        <taxon>Neoteleostei</taxon>
        <taxon>Acanthomorphata</taxon>
        <taxon>Holocentriformes</taxon>
        <taxon>Holocentridae</taxon>
        <taxon>Myripristis</taxon>
    </lineage>
</organism>
<dbReference type="SMART" id="SM00333">
    <property type="entry name" value="TUDOR"/>
    <property type="match status" value="3"/>
</dbReference>
<feature type="region of interest" description="Disordered" evidence="7">
    <location>
        <begin position="514"/>
        <end position="551"/>
    </location>
</feature>
<dbReference type="InterPro" id="IPR025605">
    <property type="entry name" value="OST-HTH/LOTUS_dom"/>
</dbReference>
<dbReference type="Ensembl" id="ENSMMDT00005006281.1">
    <property type="protein sequence ID" value="ENSMMDP00005006117.1"/>
    <property type="gene ID" value="ENSMMDG00005003413.1"/>
</dbReference>
<evidence type="ECO:0000256" key="7">
    <source>
        <dbReference type="SAM" id="MobiDB-lite"/>
    </source>
</evidence>
<reference evidence="10" key="2">
    <citation type="submission" date="2025-08" db="UniProtKB">
        <authorList>
            <consortium name="Ensembl"/>
        </authorList>
    </citation>
    <scope>IDENTIFICATION</scope>
</reference>
<dbReference type="Gene3D" id="2.40.50.90">
    <property type="match status" value="3"/>
</dbReference>
<keyword evidence="11" id="KW-1185">Reference proteome</keyword>
<keyword evidence="2" id="KW-0963">Cytoplasm</keyword>
<sequence length="1319" mass="144738">MTEFDSALSPNLQNLWAWCVHASPINVTSKGVTNEFLLRQRQFKSVFLRMSYEESIKKMLRSVLQSSKGGVSVTRLQSDYMSLCGEGIPVRKLGYTTLEEYLRSIPSVVRMEYRMGQLTCFAAVCKETAHIAELVAKQRTSKKPGHSQLVNCRMRPKPSNPYMRNVKPRSSLRQPSLGSSSSWPMNRPRPHVSYGGFSASGDFRQLDQKLSSITPLQHRGPSTSPAKKLPAAQVDRNSLTNYQKPSVRPPALVSQPKPSQCGVYDQEQIQGRLTQLLTKYCSGLWLSKLPGVYKDMFNQHLDVQALTDLAKWTSICSVEKASGTNRTDCLVYPPLPPKPFPVSTTSTSNTTAGSPTIPSTVTTPKISSGATAPKPSSSDVYKSPLAKPTFIFPPPPVNNSTGKPASSVTLHSPTLNPAVAPRTISSVTLAARFSIPPNNSPRLPTDHNASSSLSFQASPTHECKSDHSLPTSPSKLPLNLNTQTPIPTCILPAATTTTPPSTLLLTNHSASSPFSDSTVLPSSPPHIPPSNFSFSPSTSNPAPAAPSSPSAVNVSADVRQKLTELLSKYSNGLWVHALPKLFMDTYKTPFPEHILDNLHLLLDICNVEHPLPDKKKAILYKSNMPDMGSNTVSQESQPCRSLPSGVKVLSSVVPPLLVLPSDQYPSVLVTDALNSNTVTVRYVGENYSNAQEAMEDAMCSFYSQSSVDHQRLHSPAIGQLAAVRGEEGDELARVQIIDVMTSNKVKVYYVDYGFSAETSLTSLLELHQNFLSLPFQATSVRLAGLELHSSHPSVLSTLDSLAIGKILLMETLEPCNHNETSVVVLYDTSQDDDVNINSACLKALQDKTMDNPLTVNTTYQDVCVTNVCSDGLIYCQLPSRGTAKLSKLLDKTEAFFISQVTSDSLVSRPFGGKLCLARYKGRWSRVEITSLHGRVVDILFIDLGIPASVEVTELREMPPPLLNDFLVIPPQAIRCRLADLSVPAGDWSPHAILWLKEAVLGSEDCRMKVLKLDLEKADKLVHMYLFTGADSQELDKSINHQLSKSELWQKLAEQNNNTISNNNLDTGNLSALVEKLSLNSSTVNPVLPSSTAGMCVAGEPAAPIKTTAPLTKPLPLPPPLDLPQPGQNMDVFVPVACHPGHFVIQPWQDVHKLVVLMGEMILYYNKMESTTTATQIQKGEIYAAKVDKNWHRVLVKGILSNRLVSVYKLDHGKHELVSSTQLRPLIEEFRQLPFQAISAQLAGVGQRQWSEEVSMIFREHVENRGLVAQVESVLDSSEGKADLWERRLTVYLVDTNHEDRDIWIHNIMLDVAGELSSDT</sequence>
<dbReference type="InterPro" id="IPR041966">
    <property type="entry name" value="LOTUS-like"/>
</dbReference>
<dbReference type="InterPro" id="IPR037978">
    <property type="entry name" value="TDRD7_LOTUS_3"/>
</dbReference>
<feature type="compositionally biased region" description="Low complexity" evidence="7">
    <location>
        <begin position="341"/>
        <end position="356"/>
    </location>
</feature>
<feature type="compositionally biased region" description="Polar residues" evidence="7">
    <location>
        <begin position="357"/>
        <end position="380"/>
    </location>
</feature>
<feature type="domain" description="Tudor" evidence="8">
    <location>
        <begin position="908"/>
        <end position="964"/>
    </location>
</feature>
<feature type="region of interest" description="Disordered" evidence="7">
    <location>
        <begin position="341"/>
        <end position="415"/>
    </location>
</feature>
<feature type="compositionally biased region" description="Low complexity" evidence="7">
    <location>
        <begin position="168"/>
        <end position="182"/>
    </location>
</feature>
<feature type="domain" description="HTH OST-type" evidence="9">
    <location>
        <begin position="265"/>
        <end position="335"/>
    </location>
</feature>
<dbReference type="InterPro" id="IPR035437">
    <property type="entry name" value="SNase_OB-fold_sf"/>
</dbReference>
<feature type="domain" description="HTH OST-type" evidence="9">
    <location>
        <begin position="554"/>
        <end position="623"/>
    </location>
</feature>
<dbReference type="GO" id="GO:0003723">
    <property type="term" value="F:RNA binding"/>
    <property type="evidence" value="ECO:0007669"/>
    <property type="project" value="UniProtKB-KW"/>
</dbReference>
<feature type="compositionally biased region" description="Polar residues" evidence="7">
    <location>
        <begin position="468"/>
        <end position="478"/>
    </location>
</feature>
<dbReference type="GO" id="GO:0043186">
    <property type="term" value="C:P granule"/>
    <property type="evidence" value="ECO:0007669"/>
    <property type="project" value="Ensembl"/>
</dbReference>
<dbReference type="InterPro" id="IPR050621">
    <property type="entry name" value="Tudor_domain_containing"/>
</dbReference>
<evidence type="ECO:0000256" key="3">
    <source>
        <dbReference type="ARBA" id="ARBA00022737"/>
    </source>
</evidence>
<dbReference type="Gene3D" id="3.30.420.610">
    <property type="entry name" value="LOTUS domain-like"/>
    <property type="match status" value="3"/>
</dbReference>